<dbReference type="Gene3D" id="3.30.300.130">
    <property type="entry name" value="Fe-S cluster assembly (FSCA)"/>
    <property type="match status" value="1"/>
</dbReference>
<dbReference type="PANTHER" id="PTHR42961">
    <property type="entry name" value="IRON-SULFUR PROTEIN NUBPL"/>
    <property type="match status" value="1"/>
</dbReference>
<dbReference type="GO" id="GO:0016226">
    <property type="term" value="P:iron-sulfur cluster assembly"/>
    <property type="evidence" value="ECO:0007669"/>
    <property type="project" value="InterPro"/>
</dbReference>
<evidence type="ECO:0000256" key="5">
    <source>
        <dbReference type="ARBA" id="ARBA00022840"/>
    </source>
</evidence>
<name>A0A6J4MZB3_9BACT</name>
<keyword evidence="5 8" id="KW-0067">ATP-binding</keyword>
<accession>A0A6J4MZB3</accession>
<dbReference type="InterPro" id="IPR002744">
    <property type="entry name" value="MIP18-like"/>
</dbReference>
<dbReference type="GO" id="GO:0005524">
    <property type="term" value="F:ATP binding"/>
    <property type="evidence" value="ECO:0007669"/>
    <property type="project" value="UniProtKB-UniRule"/>
</dbReference>
<organism evidence="10">
    <name type="scientific">uncultured Gemmatimonadota bacterium</name>
    <dbReference type="NCBI Taxonomy" id="203437"/>
    <lineage>
        <taxon>Bacteria</taxon>
        <taxon>Pseudomonadati</taxon>
        <taxon>Gemmatimonadota</taxon>
        <taxon>environmental samples</taxon>
    </lineage>
</organism>
<gene>
    <name evidence="10" type="ORF">AVDCRST_MAG89-4568</name>
</gene>
<proteinExistence type="inferred from homology"/>
<comment type="subunit">
    <text evidence="8">Homodimer.</text>
</comment>
<dbReference type="PROSITE" id="PS01215">
    <property type="entry name" value="MRP"/>
    <property type="match status" value="1"/>
</dbReference>
<feature type="binding site" evidence="8">
    <location>
        <begin position="122"/>
        <end position="129"/>
    </location>
    <ligand>
        <name>ATP</name>
        <dbReference type="ChEBI" id="CHEBI:30616"/>
    </ligand>
</feature>
<keyword evidence="3 8" id="KW-0479">Metal-binding</keyword>
<dbReference type="InterPro" id="IPR000808">
    <property type="entry name" value="Mrp-like_CS"/>
</dbReference>
<dbReference type="AlphaFoldDB" id="A0A6J4MZB3"/>
<keyword evidence="7 8" id="KW-0411">Iron-sulfur</keyword>
<sequence length="370" mass="38927">MQASERDQVLRRVAAALTLVLHPTTGDDVVSSGRVRELDVLEDGTVRFKFALQADDPGTLVRQARAAAETVDGVAKVKIDIALPAAGAPQKKGALRAGNVPAPTPNPNLIPGVRQIIAVSSGKGGVGKSTVAVNVAAALARSGRRVGLLDADIYGPNVPIMFGEKRKPSVVGAKGKEKMQPLEAYGVQLMSLGFLLDAEQPAIMRGPMIAGILKQFLSEVEWGELDVLVVDMPPGTGDAQLSLVQTIRLDGVVMVTTPQDVSTGDVLSGIKMFERTNTRVLGIVENMAGFICPCCGQRYEIFGRAGGQRLAEQTGLELLGEVPLEMIVREGGDEGVPVVIWHPESPSAMALHALAETVASRLEALVPAAV</sequence>
<dbReference type="PANTHER" id="PTHR42961:SF2">
    <property type="entry name" value="IRON-SULFUR PROTEIN NUBPL"/>
    <property type="match status" value="1"/>
</dbReference>
<evidence type="ECO:0000313" key="10">
    <source>
        <dbReference type="EMBL" id="CAA9370689.1"/>
    </source>
</evidence>
<dbReference type="GO" id="GO:0140663">
    <property type="term" value="F:ATP-dependent FeS chaperone activity"/>
    <property type="evidence" value="ECO:0007669"/>
    <property type="project" value="InterPro"/>
</dbReference>
<dbReference type="FunFam" id="3.40.50.300:FF:001119">
    <property type="entry name" value="Iron-sulfur cluster carrier protein"/>
    <property type="match status" value="1"/>
</dbReference>
<keyword evidence="4 8" id="KW-0547">Nucleotide-binding</keyword>
<dbReference type="SUPFAM" id="SSF52540">
    <property type="entry name" value="P-loop containing nucleoside triphosphate hydrolases"/>
    <property type="match status" value="1"/>
</dbReference>
<comment type="similarity">
    <text evidence="8">Belongs to the Mrp/NBP35 ATP-binding proteins family.</text>
</comment>
<evidence type="ECO:0000256" key="6">
    <source>
        <dbReference type="ARBA" id="ARBA00023004"/>
    </source>
</evidence>
<dbReference type="InterPro" id="IPR027417">
    <property type="entry name" value="P-loop_NTPase"/>
</dbReference>
<evidence type="ECO:0000256" key="1">
    <source>
        <dbReference type="ARBA" id="ARBA00007352"/>
    </source>
</evidence>
<comment type="function">
    <text evidence="8">Binds and transfers iron-sulfur (Fe-S) clusters to target apoproteins. Can hydrolyze ATP.</text>
</comment>
<evidence type="ECO:0000256" key="8">
    <source>
        <dbReference type="HAMAP-Rule" id="MF_02040"/>
    </source>
</evidence>
<dbReference type="GO" id="GO:0046872">
    <property type="term" value="F:metal ion binding"/>
    <property type="evidence" value="ECO:0007669"/>
    <property type="project" value="UniProtKB-KW"/>
</dbReference>
<evidence type="ECO:0000256" key="2">
    <source>
        <dbReference type="ARBA" id="ARBA00008205"/>
    </source>
</evidence>
<evidence type="ECO:0000259" key="9">
    <source>
        <dbReference type="Pfam" id="PF01883"/>
    </source>
</evidence>
<feature type="domain" description="MIP18 family-like" evidence="9">
    <location>
        <begin position="12"/>
        <end position="78"/>
    </location>
</feature>
<dbReference type="Pfam" id="PF10609">
    <property type="entry name" value="ParA"/>
    <property type="match status" value="1"/>
</dbReference>
<dbReference type="InterPro" id="IPR033756">
    <property type="entry name" value="YlxH/NBP35"/>
</dbReference>
<comment type="similarity">
    <text evidence="2">In the C-terminal section; belongs to the Mrp/NBP35 ATP-binding proteins family.</text>
</comment>
<evidence type="ECO:0000256" key="4">
    <source>
        <dbReference type="ARBA" id="ARBA00022741"/>
    </source>
</evidence>
<evidence type="ECO:0000256" key="3">
    <source>
        <dbReference type="ARBA" id="ARBA00022723"/>
    </source>
</evidence>
<protein>
    <recommendedName>
        <fullName evidence="8">Iron-sulfur cluster carrier protein</fullName>
    </recommendedName>
</protein>
<dbReference type="InterPro" id="IPR019591">
    <property type="entry name" value="Mrp/NBP35_ATP-bd"/>
</dbReference>
<dbReference type="Pfam" id="PF01883">
    <property type="entry name" value="FeS_assembly_P"/>
    <property type="match status" value="1"/>
</dbReference>
<dbReference type="SUPFAM" id="SSF117916">
    <property type="entry name" value="Fe-S cluster assembly (FSCA) domain-like"/>
    <property type="match status" value="1"/>
</dbReference>
<dbReference type="Gene3D" id="3.40.50.300">
    <property type="entry name" value="P-loop containing nucleotide triphosphate hydrolases"/>
    <property type="match status" value="1"/>
</dbReference>
<dbReference type="CDD" id="cd02037">
    <property type="entry name" value="Mrp_NBP35"/>
    <property type="match status" value="1"/>
</dbReference>
<comment type="similarity">
    <text evidence="1">In the N-terminal section; belongs to the MIP18 family.</text>
</comment>
<dbReference type="HAMAP" id="MF_02040">
    <property type="entry name" value="Mrp_NBP35"/>
    <property type="match status" value="1"/>
</dbReference>
<reference evidence="10" key="1">
    <citation type="submission" date="2020-02" db="EMBL/GenBank/DDBJ databases">
        <authorList>
            <person name="Meier V. D."/>
        </authorList>
    </citation>
    <scope>NUCLEOTIDE SEQUENCE</scope>
    <source>
        <strain evidence="10">AVDCRST_MAG89</strain>
    </source>
</reference>
<evidence type="ECO:0000256" key="7">
    <source>
        <dbReference type="ARBA" id="ARBA00023014"/>
    </source>
</evidence>
<dbReference type="InterPro" id="IPR034904">
    <property type="entry name" value="FSCA_dom_sf"/>
</dbReference>
<keyword evidence="6 8" id="KW-0408">Iron</keyword>
<dbReference type="EMBL" id="CADCTV010000958">
    <property type="protein sequence ID" value="CAA9370689.1"/>
    <property type="molecule type" value="Genomic_DNA"/>
</dbReference>
<dbReference type="GO" id="GO:0051539">
    <property type="term" value="F:4 iron, 4 sulfur cluster binding"/>
    <property type="evidence" value="ECO:0007669"/>
    <property type="project" value="TreeGrafter"/>
</dbReference>
<dbReference type="GO" id="GO:0016887">
    <property type="term" value="F:ATP hydrolysis activity"/>
    <property type="evidence" value="ECO:0007669"/>
    <property type="project" value="UniProtKB-UniRule"/>
</dbReference>
<dbReference type="InterPro" id="IPR044304">
    <property type="entry name" value="NUBPL-like"/>
</dbReference>
<keyword evidence="8" id="KW-0378">Hydrolase</keyword>